<dbReference type="InterPro" id="IPR003760">
    <property type="entry name" value="PnrA-like"/>
</dbReference>
<name>A0A318K908_9NOCA</name>
<comment type="subcellular location">
    <subcellularLocation>
        <location evidence="1">Cell membrane</location>
        <topology evidence="1">Lipid-anchor</topology>
    </subcellularLocation>
</comment>
<protein>
    <submittedName>
        <fullName evidence="8">Nucleoside-binding protein</fullName>
    </submittedName>
</protein>
<keyword evidence="4" id="KW-0732">Signal</keyword>
<evidence type="ECO:0000256" key="4">
    <source>
        <dbReference type="ARBA" id="ARBA00022729"/>
    </source>
</evidence>
<dbReference type="Gene3D" id="3.40.50.2300">
    <property type="match status" value="2"/>
</dbReference>
<dbReference type="InterPro" id="IPR050957">
    <property type="entry name" value="BMP_lipoprotein"/>
</dbReference>
<dbReference type="Proteomes" id="UP000247569">
    <property type="component" value="Unassembled WGS sequence"/>
</dbReference>
<comment type="caution">
    <text evidence="8">The sequence shown here is derived from an EMBL/GenBank/DDBJ whole genome shotgun (WGS) entry which is preliminary data.</text>
</comment>
<dbReference type="CDD" id="cd06354">
    <property type="entry name" value="PBP1_PrnA-like"/>
    <property type="match status" value="1"/>
</dbReference>
<dbReference type="PANTHER" id="PTHR34296">
    <property type="entry name" value="TRANSCRIPTIONAL ACTIVATOR PROTEIN MED"/>
    <property type="match status" value="1"/>
</dbReference>
<gene>
    <name evidence="8" type="ORF">DFR70_1021072</name>
</gene>
<evidence type="ECO:0000313" key="8">
    <source>
        <dbReference type="EMBL" id="PXX69383.1"/>
    </source>
</evidence>
<keyword evidence="6" id="KW-0449">Lipoprotein</keyword>
<keyword evidence="5" id="KW-0472">Membrane</keyword>
<dbReference type="InterPro" id="IPR028082">
    <property type="entry name" value="Peripla_BP_I"/>
</dbReference>
<reference evidence="8 9" key="1">
    <citation type="submission" date="2018-05" db="EMBL/GenBank/DDBJ databases">
        <title>Genomic Encyclopedia of Type Strains, Phase IV (KMG-IV): sequencing the most valuable type-strain genomes for metagenomic binning, comparative biology and taxonomic classification.</title>
        <authorList>
            <person name="Goeker M."/>
        </authorList>
    </citation>
    <scope>NUCLEOTIDE SEQUENCE [LARGE SCALE GENOMIC DNA]</scope>
    <source>
        <strain evidence="8 9">DSM 44704</strain>
    </source>
</reference>
<keyword evidence="3" id="KW-1003">Cell membrane</keyword>
<dbReference type="PANTHER" id="PTHR34296:SF2">
    <property type="entry name" value="ABC TRANSPORTER GUANOSINE-BINDING PROTEIN NUPN"/>
    <property type="match status" value="1"/>
</dbReference>
<evidence type="ECO:0000256" key="6">
    <source>
        <dbReference type="ARBA" id="ARBA00023288"/>
    </source>
</evidence>
<dbReference type="GO" id="GO:0005886">
    <property type="term" value="C:plasma membrane"/>
    <property type="evidence" value="ECO:0007669"/>
    <property type="project" value="UniProtKB-SubCell"/>
</dbReference>
<dbReference type="RefSeq" id="WP_040742394.1">
    <property type="nucleotide sequence ID" value="NZ_QJKF01000002.1"/>
</dbReference>
<dbReference type="Pfam" id="PF02608">
    <property type="entry name" value="Bmp"/>
    <property type="match status" value="1"/>
</dbReference>
<proteinExistence type="inferred from homology"/>
<evidence type="ECO:0000256" key="5">
    <source>
        <dbReference type="ARBA" id="ARBA00023136"/>
    </source>
</evidence>
<dbReference type="SUPFAM" id="SSF53822">
    <property type="entry name" value="Periplasmic binding protein-like I"/>
    <property type="match status" value="1"/>
</dbReference>
<evidence type="ECO:0000256" key="2">
    <source>
        <dbReference type="ARBA" id="ARBA00008610"/>
    </source>
</evidence>
<sequence length="364" mass="38058">MGRWLHTLTAAGVLVLTVGACGSPPSDEGKNGEAGAKDFKACMVSDSGRFDDKSFNQTSFKGVTDAVSALGISKAQLESKSDNDYPTNINTMVRQKCDIIVTIGFKQGDATYAAAKANPNINFAIVDYAYTDTQKNPPLPNLQGLTFNSAQPSFLAGYLAAAQTKTGKVGTFGGINIPTVAIFMDGFAEGIAHYNKTKNKQVQLLGWDEATQQGVITNDFQDKNIGKTKANDLISQGADIILPVAGPAGLGALEAAHSSGGKVNAIWVDTDGCVSAAEYCSSLLTSVEKAMDVAVTKTITDAYHKQFSNQAYVGTLANKGVGLAPYHEFDAAVPAELKSEITALAADIASGKITLTSKAQPAAK</sequence>
<evidence type="ECO:0000256" key="1">
    <source>
        <dbReference type="ARBA" id="ARBA00004193"/>
    </source>
</evidence>
<keyword evidence="9" id="KW-1185">Reference proteome</keyword>
<dbReference type="OrthoDB" id="9784230at2"/>
<feature type="domain" description="ABC transporter substrate-binding protein PnrA-like" evidence="7">
    <location>
        <begin position="41"/>
        <end position="327"/>
    </location>
</feature>
<dbReference type="EMBL" id="QJKF01000002">
    <property type="protein sequence ID" value="PXX69383.1"/>
    <property type="molecule type" value="Genomic_DNA"/>
</dbReference>
<accession>A0A318K908</accession>
<dbReference type="PROSITE" id="PS51257">
    <property type="entry name" value="PROKAR_LIPOPROTEIN"/>
    <property type="match status" value="1"/>
</dbReference>
<organism evidence="8 9">
    <name type="scientific">Nocardia tenerifensis</name>
    <dbReference type="NCBI Taxonomy" id="228006"/>
    <lineage>
        <taxon>Bacteria</taxon>
        <taxon>Bacillati</taxon>
        <taxon>Actinomycetota</taxon>
        <taxon>Actinomycetes</taxon>
        <taxon>Mycobacteriales</taxon>
        <taxon>Nocardiaceae</taxon>
        <taxon>Nocardia</taxon>
    </lineage>
</organism>
<evidence type="ECO:0000259" key="7">
    <source>
        <dbReference type="Pfam" id="PF02608"/>
    </source>
</evidence>
<evidence type="ECO:0000256" key="3">
    <source>
        <dbReference type="ARBA" id="ARBA00022475"/>
    </source>
</evidence>
<evidence type="ECO:0000313" key="9">
    <source>
        <dbReference type="Proteomes" id="UP000247569"/>
    </source>
</evidence>
<comment type="similarity">
    <text evidence="2">Belongs to the BMP lipoprotein family.</text>
</comment>
<dbReference type="AlphaFoldDB" id="A0A318K908"/>